<dbReference type="GeneID" id="5880618"/>
<evidence type="ECO:0000313" key="3">
    <source>
        <dbReference type="Proteomes" id="UP000008076"/>
    </source>
</evidence>
<dbReference type="Proteomes" id="UP000008076">
    <property type="component" value="Unassembled WGS sequence"/>
</dbReference>
<accession>B0EBF6</accession>
<dbReference type="VEuPathDB" id="AmoebaDB:EDI_067430"/>
<dbReference type="eggNOG" id="ENOG502RI9B">
    <property type="taxonomic scope" value="Eukaryota"/>
</dbReference>
<evidence type="ECO:0000256" key="1">
    <source>
        <dbReference type="SAM" id="Coils"/>
    </source>
</evidence>
<sequence>MKKIFFGRILIPDLPLNETLFPFHLHKKMKAILLTLFVLICFVSANELLEKELKVVNDKLKDKSLQKDERKMLEFHKTEIIKAINKKNEAKNMKGSTKLVQTLKKNTKSNKK</sequence>
<protein>
    <submittedName>
        <fullName evidence="2">Uncharacterized protein</fullName>
    </submittedName>
</protein>
<dbReference type="AlphaFoldDB" id="B0EBF6"/>
<dbReference type="EMBL" id="DS548586">
    <property type="protein sequence ID" value="EDR28137.1"/>
    <property type="molecule type" value="Genomic_DNA"/>
</dbReference>
<keyword evidence="1" id="KW-0175">Coiled coil</keyword>
<proteinExistence type="predicted"/>
<organism evidence="3">
    <name type="scientific">Entamoeba dispar (strain ATCC PRA-260 / SAW760)</name>
    <dbReference type="NCBI Taxonomy" id="370354"/>
    <lineage>
        <taxon>Eukaryota</taxon>
        <taxon>Amoebozoa</taxon>
        <taxon>Evosea</taxon>
        <taxon>Archamoebae</taxon>
        <taxon>Mastigamoebida</taxon>
        <taxon>Entamoebidae</taxon>
        <taxon>Entamoeba</taxon>
    </lineage>
</organism>
<dbReference type="RefSeq" id="XP_001735652.1">
    <property type="nucleotide sequence ID" value="XM_001735600.1"/>
</dbReference>
<dbReference type="OrthoDB" id="10326509at2759"/>
<dbReference type="OMA" id="FHIIFPQ"/>
<name>B0EBF6_ENTDS</name>
<gene>
    <name evidence="2" type="ORF">EDI_067430</name>
</gene>
<keyword evidence="3" id="KW-1185">Reference proteome</keyword>
<reference evidence="3" key="1">
    <citation type="submission" date="2007-12" db="EMBL/GenBank/DDBJ databases">
        <title>Annotation of Entamoeba dispar SAW760.</title>
        <authorList>
            <person name="Lorenzi H."/>
            <person name="Inman J."/>
            <person name="Schobel S."/>
            <person name="Amedeo P."/>
            <person name="Caler E."/>
        </authorList>
    </citation>
    <scope>NUCLEOTIDE SEQUENCE [LARGE SCALE GENOMIC DNA]</scope>
    <source>
        <strain evidence="3">ATCC PRA-260 / SAW760</strain>
    </source>
</reference>
<dbReference type="KEGG" id="edi:EDI_067430"/>
<feature type="coiled-coil region" evidence="1">
    <location>
        <begin position="46"/>
        <end position="93"/>
    </location>
</feature>
<evidence type="ECO:0000313" key="2">
    <source>
        <dbReference type="EMBL" id="EDR28137.1"/>
    </source>
</evidence>